<feature type="transmembrane region" description="Helical" evidence="1">
    <location>
        <begin position="210"/>
        <end position="229"/>
    </location>
</feature>
<evidence type="ECO:0000256" key="1">
    <source>
        <dbReference type="SAM" id="Phobius"/>
    </source>
</evidence>
<feature type="transmembrane region" description="Helical" evidence="1">
    <location>
        <begin position="75"/>
        <end position="92"/>
    </location>
</feature>
<reference evidence="3 4" key="1">
    <citation type="submission" date="2014-07" db="EMBL/GenBank/DDBJ databases">
        <title>Methanogenic archaea and the global carbon cycle.</title>
        <authorList>
            <person name="Henriksen J.R."/>
            <person name="Luke J."/>
            <person name="Reinhart S."/>
            <person name="Benedict M.N."/>
            <person name="Youngblut N.D."/>
            <person name="Metcalf M.E."/>
            <person name="Whitaker R.J."/>
            <person name="Metcalf W.W."/>
        </authorList>
    </citation>
    <scope>NUCLEOTIDE SEQUENCE [LARGE SCALE GENOMIC DNA]</scope>
    <source>
        <strain evidence="3 4">Z-761</strain>
        <plasmid evidence="3 4">unnamed</plasmid>
    </source>
</reference>
<feature type="transmembrane region" description="Helical" evidence="1">
    <location>
        <begin position="12"/>
        <end position="31"/>
    </location>
</feature>
<keyword evidence="1" id="KW-0812">Transmembrane</keyword>
<organism evidence="3 4">
    <name type="scientific">Methanosarcina vacuolata Z-761</name>
    <dbReference type="NCBI Taxonomy" id="1434123"/>
    <lineage>
        <taxon>Archaea</taxon>
        <taxon>Methanobacteriati</taxon>
        <taxon>Methanobacteriota</taxon>
        <taxon>Stenosarchaea group</taxon>
        <taxon>Methanomicrobia</taxon>
        <taxon>Methanosarcinales</taxon>
        <taxon>Methanosarcinaceae</taxon>
        <taxon>Methanosarcina</taxon>
    </lineage>
</organism>
<geneLocation type="plasmid" evidence="3 4">
    <name>unnamed</name>
</geneLocation>
<proteinExistence type="predicted"/>
<keyword evidence="3" id="KW-0808">Transferase</keyword>
<feature type="transmembrane region" description="Helical" evidence="1">
    <location>
        <begin position="241"/>
        <end position="258"/>
    </location>
</feature>
<dbReference type="Pfam" id="PF01757">
    <property type="entry name" value="Acyl_transf_3"/>
    <property type="match status" value="1"/>
</dbReference>
<dbReference type="InterPro" id="IPR002656">
    <property type="entry name" value="Acyl_transf_3_dom"/>
</dbReference>
<keyword evidence="1" id="KW-1133">Transmembrane helix</keyword>
<dbReference type="PATRIC" id="fig|1434123.4.peg.4345"/>
<feature type="transmembrane region" description="Helical" evidence="1">
    <location>
        <begin position="112"/>
        <end position="144"/>
    </location>
</feature>
<protein>
    <submittedName>
        <fullName evidence="3">Putative glycosyltransferase</fullName>
    </submittedName>
</protein>
<dbReference type="AlphaFoldDB" id="A0A0E3Q1W2"/>
<feature type="domain" description="Acyltransferase 3" evidence="2">
    <location>
        <begin position="3"/>
        <end position="322"/>
    </location>
</feature>
<evidence type="ECO:0000313" key="3">
    <source>
        <dbReference type="EMBL" id="AKB42305.1"/>
    </source>
</evidence>
<dbReference type="Proteomes" id="UP000033096">
    <property type="component" value="Plasmid unnamed"/>
</dbReference>
<feature type="transmembrane region" description="Helical" evidence="1">
    <location>
        <begin position="180"/>
        <end position="198"/>
    </location>
</feature>
<keyword evidence="4" id="KW-1185">Reference proteome</keyword>
<feature type="transmembrane region" description="Helical" evidence="1">
    <location>
        <begin position="37"/>
        <end position="54"/>
    </location>
</feature>
<feature type="transmembrane region" description="Helical" evidence="1">
    <location>
        <begin position="309"/>
        <end position="332"/>
    </location>
</feature>
<name>A0A0E3Q1W2_9EURY</name>
<dbReference type="HOGENOM" id="CLU_023915_4_1_2"/>
<evidence type="ECO:0000313" key="4">
    <source>
        <dbReference type="Proteomes" id="UP000033096"/>
    </source>
</evidence>
<accession>A0A0E3Q1W2</accession>
<dbReference type="EMBL" id="CP009519">
    <property type="protein sequence ID" value="AKB42305.1"/>
    <property type="molecule type" value="Genomic_DNA"/>
</dbReference>
<dbReference type="InterPro" id="IPR052734">
    <property type="entry name" value="Nod_factor_acetyltransferase"/>
</dbReference>
<feature type="transmembrane region" description="Helical" evidence="1">
    <location>
        <begin position="156"/>
        <end position="174"/>
    </location>
</feature>
<dbReference type="KEGG" id="mvc:MSVAZ_0036"/>
<keyword evidence="3" id="KW-0614">Plasmid</keyword>
<dbReference type="PANTHER" id="PTHR37312">
    <property type="entry name" value="MEMBRANE-BOUND ACYLTRANSFERASE YKRP-RELATED"/>
    <property type="match status" value="1"/>
</dbReference>
<evidence type="ECO:0000259" key="2">
    <source>
        <dbReference type="Pfam" id="PF01757"/>
    </source>
</evidence>
<gene>
    <name evidence="3" type="ORF">MSVAZ_0036</name>
</gene>
<dbReference type="PANTHER" id="PTHR37312:SF1">
    <property type="entry name" value="MEMBRANE-BOUND ACYLTRANSFERASE YKRP-RELATED"/>
    <property type="match status" value="1"/>
</dbReference>
<dbReference type="GO" id="GO:0016747">
    <property type="term" value="F:acyltransferase activity, transferring groups other than amino-acyl groups"/>
    <property type="evidence" value="ECO:0007669"/>
    <property type="project" value="InterPro"/>
</dbReference>
<sequence length="349" mass="41569">MRNNWIDSLKGMAIILVVIGHLSTLFSGLVFYKLNQYIYSFHMPLFFFISGYLINFEKYMNIEKTYFKKRVYSLIVPYFFFSAIAYLFYITMDYLYQPQIHNIELFEKSVVFNLYAIFCSANGYLLDTPLWFLPCLFITEILFFISRKNLKENYQLLALVIFFSLTGFLYSTYIPLRMPWSFDIALTGVVFYLAGYFFKRNYENVFFRKSYIFIFVLFLIHIMSSFTNSRVDMYKLIYNNYFLFYLSAFSGILVYFYIFKRIKPSKILQFYGRNSLIILGFHYIIISTLKYTFPVLFSHLNLKISETLFFIISIFLILLSLIPAIVITNRYFPCILGKKAEKPHILAVG</sequence>
<feature type="transmembrane region" description="Helical" evidence="1">
    <location>
        <begin position="270"/>
        <end position="289"/>
    </location>
</feature>
<keyword evidence="1" id="KW-0472">Membrane</keyword>